<dbReference type="Proteomes" id="UP000694941">
    <property type="component" value="Unplaced"/>
</dbReference>
<feature type="chain" id="PRO_5046685804" evidence="3">
    <location>
        <begin position="16"/>
        <end position="173"/>
    </location>
</feature>
<dbReference type="InterPro" id="IPR050468">
    <property type="entry name" value="Cuticle_Struct_Prot"/>
</dbReference>
<dbReference type="PANTHER" id="PTHR10380">
    <property type="entry name" value="CUTICLE PROTEIN"/>
    <property type="match status" value="1"/>
</dbReference>
<accession>A0ABM1C049</accession>
<dbReference type="RefSeq" id="XP_013791911.2">
    <property type="nucleotide sequence ID" value="XM_013936457.2"/>
</dbReference>
<dbReference type="GeneID" id="106475780"/>
<proteinExistence type="predicted"/>
<keyword evidence="3" id="KW-0732">Signal</keyword>
<evidence type="ECO:0000256" key="2">
    <source>
        <dbReference type="PROSITE-ProRule" id="PRU00497"/>
    </source>
</evidence>
<dbReference type="PANTHER" id="PTHR10380:SF173">
    <property type="entry name" value="CUTICULAR PROTEIN 47EF, ISOFORM C-RELATED"/>
    <property type="match status" value="1"/>
</dbReference>
<sequence length="173" mass="18188">MKVLILCALVAAAQAGLIYAPRYLEAGGSTQFRNQDSVGNYNFGYNEGHTSGSTFRRETGDAYGNKAGSYGLRDADGRVRLVNYVADAAGFRTNIQSNEPGVEPKDPANTSINKAVVAPVTYAAAAPALTYAAAPALAYAAHPAAYNYGHGLGYYGGAHLGAAPYYNYGGYLW</sequence>
<evidence type="ECO:0000256" key="3">
    <source>
        <dbReference type="SAM" id="SignalP"/>
    </source>
</evidence>
<keyword evidence="1 2" id="KW-0193">Cuticle</keyword>
<feature type="signal peptide" evidence="3">
    <location>
        <begin position="1"/>
        <end position="15"/>
    </location>
</feature>
<dbReference type="PROSITE" id="PS51155">
    <property type="entry name" value="CHIT_BIND_RR_2"/>
    <property type="match status" value="1"/>
</dbReference>
<organism evidence="4 5">
    <name type="scientific">Limulus polyphemus</name>
    <name type="common">Atlantic horseshoe crab</name>
    <dbReference type="NCBI Taxonomy" id="6850"/>
    <lineage>
        <taxon>Eukaryota</taxon>
        <taxon>Metazoa</taxon>
        <taxon>Ecdysozoa</taxon>
        <taxon>Arthropoda</taxon>
        <taxon>Chelicerata</taxon>
        <taxon>Merostomata</taxon>
        <taxon>Xiphosura</taxon>
        <taxon>Limulidae</taxon>
        <taxon>Limulus</taxon>
    </lineage>
</organism>
<dbReference type="Pfam" id="PF00379">
    <property type="entry name" value="Chitin_bind_4"/>
    <property type="match status" value="1"/>
</dbReference>
<keyword evidence="4" id="KW-1185">Reference proteome</keyword>
<name>A0ABM1C049_LIMPO</name>
<evidence type="ECO:0000313" key="5">
    <source>
        <dbReference type="RefSeq" id="XP_013791911.2"/>
    </source>
</evidence>
<gene>
    <name evidence="5" type="primary">LOC106475780</name>
</gene>
<reference evidence="5" key="1">
    <citation type="submission" date="2025-08" db="UniProtKB">
        <authorList>
            <consortium name="RefSeq"/>
        </authorList>
    </citation>
    <scope>IDENTIFICATION</scope>
    <source>
        <tissue evidence="5">Muscle</tissue>
    </source>
</reference>
<protein>
    <submittedName>
        <fullName evidence="5">Cuticle protein 14-like</fullName>
    </submittedName>
</protein>
<dbReference type="InterPro" id="IPR000618">
    <property type="entry name" value="Insect_cuticle"/>
</dbReference>
<evidence type="ECO:0000313" key="4">
    <source>
        <dbReference type="Proteomes" id="UP000694941"/>
    </source>
</evidence>
<evidence type="ECO:0000256" key="1">
    <source>
        <dbReference type="ARBA" id="ARBA00022460"/>
    </source>
</evidence>